<feature type="region of interest" description="Disordered" evidence="1">
    <location>
        <begin position="228"/>
        <end position="262"/>
    </location>
</feature>
<comment type="caution">
    <text evidence="3">The sequence shown here is derived from an EMBL/GenBank/DDBJ whole genome shotgun (WGS) entry which is preliminary data.</text>
</comment>
<protein>
    <recommendedName>
        <fullName evidence="2">DM14 domain-containing protein</fullName>
    </recommendedName>
</protein>
<reference evidence="3 4" key="1">
    <citation type="submission" date="2023-10" db="EMBL/GenBank/DDBJ databases">
        <title>Genomes of two closely related lineages of the louse Polyplax serrata with different host specificities.</title>
        <authorList>
            <person name="Martinu J."/>
            <person name="Tarabai H."/>
            <person name="Stefka J."/>
            <person name="Hypsa V."/>
        </authorList>
    </citation>
    <scope>NUCLEOTIDE SEQUENCE [LARGE SCALE GENOMIC DNA]</scope>
    <source>
        <strain evidence="3">HR10_N</strain>
    </source>
</reference>
<dbReference type="PANTHER" id="PTHR13076:SF9">
    <property type="entry name" value="COILED-COIL AND C2 DOMAIN-CONTAINING PROTEIN 1-LIKE"/>
    <property type="match status" value="1"/>
</dbReference>
<dbReference type="EMBL" id="JAWJWE010000036">
    <property type="protein sequence ID" value="KAK6628230.1"/>
    <property type="molecule type" value="Genomic_DNA"/>
</dbReference>
<feature type="domain" description="DM14" evidence="2">
    <location>
        <begin position="494"/>
        <end position="552"/>
    </location>
</feature>
<name>A0AAN8NTY8_POLSC</name>
<feature type="compositionally biased region" description="Basic and acidic residues" evidence="1">
    <location>
        <begin position="26"/>
        <end position="37"/>
    </location>
</feature>
<feature type="domain" description="DM14" evidence="2">
    <location>
        <begin position="263"/>
        <end position="321"/>
    </location>
</feature>
<dbReference type="InterPro" id="IPR006608">
    <property type="entry name" value="CC2D1A/B_DM14"/>
</dbReference>
<feature type="compositionally biased region" description="Acidic residues" evidence="1">
    <location>
        <begin position="132"/>
        <end position="149"/>
    </location>
</feature>
<feature type="region of interest" description="Disordered" evidence="1">
    <location>
        <begin position="307"/>
        <end position="370"/>
    </location>
</feature>
<accession>A0AAN8NTY8</accession>
<dbReference type="PANTHER" id="PTHR13076">
    <property type="entry name" value="COILED-COIL AND C2 DOMAIN-CONTAINING PROTEIN 1-LIKE"/>
    <property type="match status" value="1"/>
</dbReference>
<evidence type="ECO:0000313" key="3">
    <source>
        <dbReference type="EMBL" id="KAK6628230.1"/>
    </source>
</evidence>
<organism evidence="3 4">
    <name type="scientific">Polyplax serrata</name>
    <name type="common">Common mouse louse</name>
    <dbReference type="NCBI Taxonomy" id="468196"/>
    <lineage>
        <taxon>Eukaryota</taxon>
        <taxon>Metazoa</taxon>
        <taxon>Ecdysozoa</taxon>
        <taxon>Arthropoda</taxon>
        <taxon>Hexapoda</taxon>
        <taxon>Insecta</taxon>
        <taxon>Pterygota</taxon>
        <taxon>Neoptera</taxon>
        <taxon>Paraneoptera</taxon>
        <taxon>Psocodea</taxon>
        <taxon>Troctomorpha</taxon>
        <taxon>Phthiraptera</taxon>
        <taxon>Anoplura</taxon>
        <taxon>Polyplacidae</taxon>
        <taxon>Polyplax</taxon>
    </lineage>
</organism>
<feature type="region of interest" description="Disordered" evidence="1">
    <location>
        <begin position="1"/>
        <end position="37"/>
    </location>
</feature>
<evidence type="ECO:0000256" key="1">
    <source>
        <dbReference type="SAM" id="MobiDB-lite"/>
    </source>
</evidence>
<feature type="region of interest" description="Disordered" evidence="1">
    <location>
        <begin position="50"/>
        <end position="162"/>
    </location>
</feature>
<feature type="domain" description="DM14" evidence="2">
    <location>
        <begin position="162"/>
        <end position="220"/>
    </location>
</feature>
<gene>
    <name evidence="3" type="ORF">RUM43_002042</name>
</gene>
<dbReference type="AlphaFoldDB" id="A0AAN8NTY8"/>
<dbReference type="GO" id="GO:0001227">
    <property type="term" value="F:DNA-binding transcription repressor activity, RNA polymerase II-specific"/>
    <property type="evidence" value="ECO:0007669"/>
    <property type="project" value="InterPro"/>
</dbReference>
<evidence type="ECO:0000259" key="2">
    <source>
        <dbReference type="SMART" id="SM00685"/>
    </source>
</evidence>
<feature type="compositionally biased region" description="Acidic residues" evidence="1">
    <location>
        <begin position="105"/>
        <end position="120"/>
    </location>
</feature>
<feature type="compositionally biased region" description="Acidic residues" evidence="1">
    <location>
        <begin position="337"/>
        <end position="346"/>
    </location>
</feature>
<feature type="compositionally biased region" description="Polar residues" evidence="1">
    <location>
        <begin position="84"/>
        <end position="94"/>
    </location>
</feature>
<proteinExistence type="predicted"/>
<evidence type="ECO:0000313" key="4">
    <source>
        <dbReference type="Proteomes" id="UP001372834"/>
    </source>
</evidence>
<sequence length="564" mass="61949">MFSWSKKKESRRRDRGGGQNSEENEFGIKLDKGPSDKQLEAELRALAGVDELPGDDFNINEGEEDEEAELLRLLGGKGKRPVKKTTNADDNSPTDVMADITAEVDLGDEDVEVDEDDPELLGELLELTQEGEGGEEIDDDDENEESGSDAEEKPAGEGSDVLSIIKERLKMYKTAEAKAKENNESSRARRFSRGVKTLEDLLKKAKAGKPVSPNDIPPVIAMNLKPAPPVQIEAQPEGDNDVAGDVGESNETQQSSDDPQDIMATLMERLKMYNAAEAKAKESGETTRARRFNRGIKTIQELIKQAKAGKSVAPGDIPPAVALNLKPAPPPPPPESTDSDYVEDEVATINLDSGGEEGTTSVKEPEEEERNIMDVLSERLKMYQTAEEKANEAGETTRARRFNRGIKTLKELIRKATAGKPIPPDDIPPPIALNLKPAPVTLTEEDQPPVAEVETDTLVRSSDIPSPVKFTPADDEDIDLDDEMLDEETPTTVMEGLEQRVRIYKKLWEKAQSDGNETLSEQNRRIVQVYLSAIKTFKNGGYVDVLKLPNPKGCPPIPIPFHIP</sequence>
<feature type="compositionally biased region" description="Low complexity" evidence="1">
    <location>
        <begin position="121"/>
        <end position="130"/>
    </location>
</feature>
<feature type="domain" description="DM14" evidence="2">
    <location>
        <begin position="373"/>
        <end position="431"/>
    </location>
</feature>
<dbReference type="SMART" id="SM00685">
    <property type="entry name" value="DM14"/>
    <property type="match status" value="4"/>
</dbReference>
<dbReference type="InterPro" id="IPR039725">
    <property type="entry name" value="CC2D1A/B"/>
</dbReference>
<dbReference type="Pfam" id="PF21528">
    <property type="entry name" value="CC2D1A-B_DM14"/>
    <property type="match status" value="3"/>
</dbReference>
<dbReference type="Proteomes" id="UP001372834">
    <property type="component" value="Unassembled WGS sequence"/>
</dbReference>